<evidence type="ECO:0000256" key="1">
    <source>
        <dbReference type="SAM" id="Coils"/>
    </source>
</evidence>
<dbReference type="STRING" id="1120989.SAMN02745227_02157"/>
<dbReference type="InterPro" id="IPR035919">
    <property type="entry name" value="EAL_sf"/>
</dbReference>
<dbReference type="EMBL" id="FRAI01000043">
    <property type="protein sequence ID" value="SHK38869.1"/>
    <property type="molecule type" value="Genomic_DNA"/>
</dbReference>
<dbReference type="NCBIfam" id="TIGR00254">
    <property type="entry name" value="GGDEF"/>
    <property type="match status" value="1"/>
</dbReference>
<dbReference type="PROSITE" id="PS50112">
    <property type="entry name" value="PAS"/>
    <property type="match status" value="2"/>
</dbReference>
<dbReference type="InterPro" id="IPR000700">
    <property type="entry name" value="PAS-assoc_C"/>
</dbReference>
<dbReference type="InterPro" id="IPR052155">
    <property type="entry name" value="Biofilm_reg_signaling"/>
</dbReference>
<dbReference type="InterPro" id="IPR035965">
    <property type="entry name" value="PAS-like_dom_sf"/>
</dbReference>
<dbReference type="CDD" id="cd01948">
    <property type="entry name" value="EAL"/>
    <property type="match status" value="1"/>
</dbReference>
<dbReference type="Proteomes" id="UP000243547">
    <property type="component" value="Unassembled WGS sequence"/>
</dbReference>
<dbReference type="Pfam" id="PF00990">
    <property type="entry name" value="GGDEF"/>
    <property type="match status" value="1"/>
</dbReference>
<dbReference type="Pfam" id="PF13426">
    <property type="entry name" value="PAS_9"/>
    <property type="match status" value="2"/>
</dbReference>
<dbReference type="SMART" id="SM00267">
    <property type="entry name" value="GGDEF"/>
    <property type="match status" value="1"/>
</dbReference>
<dbReference type="InterPro" id="IPR000160">
    <property type="entry name" value="GGDEF_dom"/>
</dbReference>
<dbReference type="InterPro" id="IPR000014">
    <property type="entry name" value="PAS"/>
</dbReference>
<dbReference type="Gene3D" id="3.30.450.20">
    <property type="entry name" value="PAS domain"/>
    <property type="match status" value="3"/>
</dbReference>
<proteinExistence type="predicted"/>
<dbReference type="Pfam" id="PF00563">
    <property type="entry name" value="EAL"/>
    <property type="match status" value="1"/>
</dbReference>
<feature type="coiled-coil region" evidence="1">
    <location>
        <begin position="252"/>
        <end position="283"/>
    </location>
</feature>
<feature type="domain" description="EAL" evidence="4">
    <location>
        <begin position="595"/>
        <end position="845"/>
    </location>
</feature>
<sequence>MGNIYKECLKNSPIAYGYHKLLLDSQGRPCDYIFIDVNPAFEKMTGLVAKNIIGKKVTEVLPDIINDQFDWINFYGEITLKKEKREFEQYSNSLDRYYKVIVFSPQDHHFITLFYDITKERKIINQLEEKQRIIKNISNKFEILFKNSLDAIVYFDKNHKVIDVNESFVKTFKYKKEECIGKNLDDLIIIKNKREEAEKITFELFQKNHCELEGIRYTKDGQPIFVNIKGILHKEGDQIVGGYAIYTNITEKVNYQKSLESMNEELEATISQLTVSKEELKAQYDEIQGYLDKNAELSQKYQIAINSTNSLIWEVDKDYQKILYMSENVKDILGEEVEEKNIYEIIEKVVYPEDREKLISEIVSCKNRIIDEINVQVRLKDKYGTVRWYLVKGKEVKDRFGNVKTVSGIFYEITDLKTKEEYIQYVADHDFLTGLYNRRKFTEVLTEQLNKGEKGTLILFDIDNFKDVNDTLGHVYGDKLLNKIALTLKKIECENCDIFRLGGDEFLLLVKGEEDVQEIEKYIGMILNNFYKRIKVDKIERPISASIGICSYPKDGTEIDELLKKVDIAMYKAKETGKNKYLFFSEEMQASFNKKVEIDNLLRKALKSEGFVLNYQPIIDGNTGKVISFEALLRLKDIPISPAIFIPVAEERGLIIPLGRWVIKEVIRQLKEWRDKGLELKPVAINLSPKQFYDDNLLQYLEKKITENNLDPSLIEIEITENVLVENKDENIKVLHKLKKLGVSIALDDFGTGYSSLNYLTFMPINKIKLDKSLKDKFIEQQNIQIIGSIISIAHSLNLKVVAEGVENSEEYQELKKLSCDYMQGYLFSKPLIAEEAEKIFSRVFTGGKRSDVSI</sequence>
<dbReference type="OrthoDB" id="9762141at2"/>
<dbReference type="Pfam" id="PF08447">
    <property type="entry name" value="PAS_3"/>
    <property type="match status" value="1"/>
</dbReference>
<evidence type="ECO:0000313" key="7">
    <source>
        <dbReference type="Proteomes" id="UP000243547"/>
    </source>
</evidence>
<dbReference type="SMART" id="SM00091">
    <property type="entry name" value="PAS"/>
    <property type="match status" value="3"/>
</dbReference>
<dbReference type="InterPro" id="IPR001633">
    <property type="entry name" value="EAL_dom"/>
</dbReference>
<accession>A0A1M6S2J8</accession>
<feature type="domain" description="PAS" evidence="2">
    <location>
        <begin position="137"/>
        <end position="188"/>
    </location>
</feature>
<dbReference type="SUPFAM" id="SSF55073">
    <property type="entry name" value="Nucleotide cyclase"/>
    <property type="match status" value="1"/>
</dbReference>
<dbReference type="SMART" id="SM00086">
    <property type="entry name" value="PAC"/>
    <property type="match status" value="2"/>
</dbReference>
<organism evidence="6 7">
    <name type="scientific">Anaerobranca californiensis DSM 14826</name>
    <dbReference type="NCBI Taxonomy" id="1120989"/>
    <lineage>
        <taxon>Bacteria</taxon>
        <taxon>Bacillati</taxon>
        <taxon>Bacillota</taxon>
        <taxon>Clostridia</taxon>
        <taxon>Eubacteriales</taxon>
        <taxon>Proteinivoracaceae</taxon>
        <taxon>Anaerobranca</taxon>
    </lineage>
</organism>
<feature type="domain" description="GGDEF" evidence="5">
    <location>
        <begin position="453"/>
        <end position="586"/>
    </location>
</feature>
<dbReference type="RefSeq" id="WP_072908674.1">
    <property type="nucleotide sequence ID" value="NZ_FRAI01000043.1"/>
</dbReference>
<dbReference type="Gene3D" id="3.30.70.270">
    <property type="match status" value="1"/>
</dbReference>
<feature type="domain" description="PAS" evidence="2">
    <location>
        <begin position="297"/>
        <end position="358"/>
    </location>
</feature>
<evidence type="ECO:0000259" key="2">
    <source>
        <dbReference type="PROSITE" id="PS50112"/>
    </source>
</evidence>
<dbReference type="SUPFAM" id="SSF55785">
    <property type="entry name" value="PYP-like sensor domain (PAS domain)"/>
    <property type="match status" value="3"/>
</dbReference>
<dbReference type="InterPro" id="IPR043128">
    <property type="entry name" value="Rev_trsase/Diguanyl_cyclase"/>
</dbReference>
<dbReference type="SMART" id="SM00052">
    <property type="entry name" value="EAL"/>
    <property type="match status" value="1"/>
</dbReference>
<dbReference type="PROSITE" id="PS50113">
    <property type="entry name" value="PAC"/>
    <property type="match status" value="1"/>
</dbReference>
<dbReference type="InterPro" id="IPR013655">
    <property type="entry name" value="PAS_fold_3"/>
</dbReference>
<protein>
    <submittedName>
        <fullName evidence="6">PAS domain S-box-containing protein/diguanylate cyclase (GGDEF) domain-containing protein</fullName>
    </submittedName>
</protein>
<dbReference type="AlphaFoldDB" id="A0A1M6S2J8"/>
<evidence type="ECO:0000259" key="4">
    <source>
        <dbReference type="PROSITE" id="PS50883"/>
    </source>
</evidence>
<dbReference type="PROSITE" id="PS50887">
    <property type="entry name" value="GGDEF"/>
    <property type="match status" value="1"/>
</dbReference>
<evidence type="ECO:0000259" key="5">
    <source>
        <dbReference type="PROSITE" id="PS50887"/>
    </source>
</evidence>
<evidence type="ECO:0000259" key="3">
    <source>
        <dbReference type="PROSITE" id="PS50113"/>
    </source>
</evidence>
<dbReference type="Gene3D" id="3.20.20.450">
    <property type="entry name" value="EAL domain"/>
    <property type="match status" value="1"/>
</dbReference>
<keyword evidence="1" id="KW-0175">Coiled coil</keyword>
<name>A0A1M6S2J8_9FIRM</name>
<dbReference type="CDD" id="cd01949">
    <property type="entry name" value="GGDEF"/>
    <property type="match status" value="1"/>
</dbReference>
<dbReference type="SUPFAM" id="SSF141868">
    <property type="entry name" value="EAL domain-like"/>
    <property type="match status" value="1"/>
</dbReference>
<gene>
    <name evidence="6" type="ORF">SAMN02745227_02157</name>
</gene>
<dbReference type="NCBIfam" id="TIGR00229">
    <property type="entry name" value="sensory_box"/>
    <property type="match status" value="2"/>
</dbReference>
<reference evidence="7" key="1">
    <citation type="submission" date="2016-11" db="EMBL/GenBank/DDBJ databases">
        <authorList>
            <person name="Varghese N."/>
            <person name="Submissions S."/>
        </authorList>
    </citation>
    <scope>NUCLEOTIDE SEQUENCE [LARGE SCALE GENOMIC DNA]</scope>
    <source>
        <strain evidence="7">DSM 14826</strain>
    </source>
</reference>
<dbReference type="InterPro" id="IPR001610">
    <property type="entry name" value="PAC"/>
</dbReference>
<feature type="domain" description="PAC" evidence="3">
    <location>
        <begin position="373"/>
        <end position="425"/>
    </location>
</feature>
<evidence type="ECO:0000313" key="6">
    <source>
        <dbReference type="EMBL" id="SHK38869.1"/>
    </source>
</evidence>
<keyword evidence="7" id="KW-1185">Reference proteome</keyword>
<dbReference type="InterPro" id="IPR029787">
    <property type="entry name" value="Nucleotide_cyclase"/>
</dbReference>
<dbReference type="PANTHER" id="PTHR44757">
    <property type="entry name" value="DIGUANYLATE CYCLASE DGCP"/>
    <property type="match status" value="1"/>
</dbReference>
<dbReference type="CDD" id="cd00130">
    <property type="entry name" value="PAS"/>
    <property type="match status" value="3"/>
</dbReference>
<dbReference type="PANTHER" id="PTHR44757:SF2">
    <property type="entry name" value="BIOFILM ARCHITECTURE MAINTENANCE PROTEIN MBAA"/>
    <property type="match status" value="1"/>
</dbReference>
<dbReference type="PROSITE" id="PS50883">
    <property type="entry name" value="EAL"/>
    <property type="match status" value="1"/>
</dbReference>